<dbReference type="EMBL" id="CATNWA010015939">
    <property type="protein sequence ID" value="CAI9588225.1"/>
    <property type="molecule type" value="Genomic_DNA"/>
</dbReference>
<proteinExistence type="predicted"/>
<organism evidence="1 2">
    <name type="scientific">Staurois parvus</name>
    <dbReference type="NCBI Taxonomy" id="386267"/>
    <lineage>
        <taxon>Eukaryota</taxon>
        <taxon>Metazoa</taxon>
        <taxon>Chordata</taxon>
        <taxon>Craniata</taxon>
        <taxon>Vertebrata</taxon>
        <taxon>Euteleostomi</taxon>
        <taxon>Amphibia</taxon>
        <taxon>Batrachia</taxon>
        <taxon>Anura</taxon>
        <taxon>Neobatrachia</taxon>
        <taxon>Ranoidea</taxon>
        <taxon>Ranidae</taxon>
        <taxon>Staurois</taxon>
    </lineage>
</organism>
<sequence length="53" mass="5866">MTSFHSHRACAVQGAQRGDRWCAESLGHSGSRKEPKMSARSCDQLCLITADRM</sequence>
<accession>A0ABN9EWH3</accession>
<comment type="caution">
    <text evidence="1">The sequence shown here is derived from an EMBL/GenBank/DDBJ whole genome shotgun (WGS) entry which is preliminary data.</text>
</comment>
<dbReference type="Proteomes" id="UP001162483">
    <property type="component" value="Unassembled WGS sequence"/>
</dbReference>
<keyword evidence="2" id="KW-1185">Reference proteome</keyword>
<evidence type="ECO:0000313" key="2">
    <source>
        <dbReference type="Proteomes" id="UP001162483"/>
    </source>
</evidence>
<evidence type="ECO:0000313" key="1">
    <source>
        <dbReference type="EMBL" id="CAI9588225.1"/>
    </source>
</evidence>
<gene>
    <name evidence="1" type="ORF">SPARVUS_LOCUS10722983</name>
</gene>
<reference evidence="1" key="1">
    <citation type="submission" date="2023-05" db="EMBL/GenBank/DDBJ databases">
        <authorList>
            <person name="Stuckert A."/>
        </authorList>
    </citation>
    <scope>NUCLEOTIDE SEQUENCE</scope>
</reference>
<name>A0ABN9EWH3_9NEOB</name>
<protein>
    <submittedName>
        <fullName evidence="1">Uncharacterized protein</fullName>
    </submittedName>
</protein>